<accession>A0A2I0BZJ7</accession>
<feature type="region of interest" description="Disordered" evidence="1">
    <location>
        <begin position="1956"/>
        <end position="1986"/>
    </location>
</feature>
<feature type="compositionally biased region" description="Polar residues" evidence="1">
    <location>
        <begin position="1969"/>
        <end position="1986"/>
    </location>
</feature>
<feature type="compositionally biased region" description="Low complexity" evidence="1">
    <location>
        <begin position="1956"/>
        <end position="1967"/>
    </location>
</feature>
<dbReference type="GO" id="GO:0016020">
    <property type="term" value="C:membrane"/>
    <property type="evidence" value="ECO:0007669"/>
    <property type="project" value="InterPro"/>
</dbReference>
<feature type="domain" description="Plasmodium falciparum erythrocyte membrane protein-1 N-terminal segment" evidence="5">
    <location>
        <begin position="12"/>
        <end position="51"/>
    </location>
</feature>
<dbReference type="Pfam" id="PF05424">
    <property type="entry name" value="Duffy_binding"/>
    <property type="match status" value="2"/>
</dbReference>
<dbReference type="InterPro" id="IPR004258">
    <property type="entry name" value="DBL"/>
</dbReference>
<dbReference type="Gene3D" id="1.10.1900.40">
    <property type="entry name" value="Acidic terminal segments, variant surface antigen of PfEMP1"/>
    <property type="match status" value="2"/>
</dbReference>
<dbReference type="FunFam" id="1.20.1310.20:FF:000001">
    <property type="entry name" value="Erythrocyte membrane protein 1, PfEMP1"/>
    <property type="match status" value="1"/>
</dbReference>
<feature type="region of interest" description="Disordered" evidence="1">
    <location>
        <begin position="1621"/>
        <end position="1734"/>
    </location>
</feature>
<dbReference type="FunFam" id="1.20.58.1930:FF:000001">
    <property type="entry name" value="Erythrocyte membrane protein 1, PfEMP1"/>
    <property type="match status" value="1"/>
</dbReference>
<comment type="caution">
    <text evidence="9">The sequence shown here is derived from an EMBL/GenBank/DDBJ whole genome shotgun (WGS) entry which is preliminary data.</text>
</comment>
<reference evidence="8 11" key="2">
    <citation type="submission" date="2018-05" db="EMBL/GenBank/DDBJ databases">
        <title>Genome assembly of Plasmodium falciparum NF54 DiCre.</title>
        <authorList>
            <person name="Baumgarten S."/>
            <person name="Treeck M."/>
            <person name="Scherf A."/>
        </authorList>
    </citation>
    <scope>NUCLEOTIDE SEQUENCE [LARGE SCALE GENOMIC DNA]</scope>
    <source>
        <strain evidence="8">NF54</strain>
    </source>
</reference>
<dbReference type="Pfam" id="PF15445">
    <property type="entry name" value="ATS"/>
    <property type="match status" value="1"/>
</dbReference>
<feature type="compositionally biased region" description="Basic and acidic residues" evidence="1">
    <location>
        <begin position="1160"/>
        <end position="1170"/>
    </location>
</feature>
<evidence type="ECO:0000259" key="5">
    <source>
        <dbReference type="Pfam" id="PF15447"/>
    </source>
</evidence>
<evidence type="ECO:0000259" key="4">
    <source>
        <dbReference type="Pfam" id="PF15445"/>
    </source>
</evidence>
<feature type="compositionally biased region" description="Low complexity" evidence="1">
    <location>
        <begin position="838"/>
        <end position="848"/>
    </location>
</feature>
<evidence type="ECO:0000313" key="10">
    <source>
        <dbReference type="Proteomes" id="UP000232684"/>
    </source>
</evidence>
<feature type="compositionally biased region" description="Acidic residues" evidence="1">
    <location>
        <begin position="849"/>
        <end position="866"/>
    </location>
</feature>
<evidence type="ECO:0000313" key="8">
    <source>
        <dbReference type="EMBL" id="KAF4330005.1"/>
    </source>
</evidence>
<feature type="region of interest" description="Disordered" evidence="1">
    <location>
        <begin position="819"/>
        <end position="890"/>
    </location>
</feature>
<dbReference type="InterPro" id="IPR029211">
    <property type="entry name" value="PfEMP1_ATS"/>
</dbReference>
<evidence type="ECO:0000259" key="2">
    <source>
        <dbReference type="Pfam" id="PF03011"/>
    </source>
</evidence>
<feature type="compositionally biased region" description="Basic and acidic residues" evidence="1">
    <location>
        <begin position="867"/>
        <end position="890"/>
    </location>
</feature>
<evidence type="ECO:0000313" key="11">
    <source>
        <dbReference type="Proteomes" id="UP000754359"/>
    </source>
</evidence>
<dbReference type="VEuPathDB" id="PlasmoDB:PfNF54_040018000"/>
<sequence length="2209" mass="250780">MAPGSTGTQDDDAKNMFDRIGQQVYDEIMKKDDADAKKYIKELKGKLSFASILGESAGTDDPCQLESKYTELISGSGSGVAARGHPCGNVSGKGEDVSRFSKERVSKYDEKKIGCSNSEGACAPYRRLSLCNKNFQKINNYSSKAKHNLLLDVCLAANHEGQSIKTHLKQYDAEYPSGSGHTTCTALARSFADIGDIIRGKDLYRRDKGEKKKLEEHLKTIFGKIHSDVTSSGSNKEALQERYNGDKENYYKLREDWWTANRETVWEAITCDDDDKLANASYFRATCSDSDGKGSFSQANDKCRCKDKKGKNTDQVPTYFDYVPQYLRWFEEWAEDFCRKKKKYVNIVKTYCRKKDNSSEERYCSRNGFDCEKTKRAIGKLRYGKGCTDCFFACYPYEKWIDNKKKEFLKQKEKYINVINGTSSSSRKTRAARGSNVNGYEKIFYEKLKEGNVGNLDAFLGLLNNEKACQDIKDDKEGGKINFKDDHGDINNNNKDEGTFYRSKYCQPCPYCGVKKNNNGGSGGGNKWEEKHESDKCTRIKLYKPRSGQGGTPIKILKSGEGEKEIKEKIDDFCTKTQNGTGDSNIDSSLCDPWKCYEIDELTKEGQEGEDDVDDRYYDELVETGGGLCILKKEKKEQEKEKSDAKSQNDPDEIQKTFYDFFYYWVAHMLKDSIYWRTKKLDKCLQNGNKKCGKKICNGDCECFQRWVEKKKTEWTNIKDHFVKQKGIPEGCYFTTLEGVLQIEFLNEGSAQDKQNSLDAKEIQHLKQIKKILDEEKQKNQEETAGGCGPGVASDNKKETIMDKLIDYEKKIATECIEKHKCPDPPREGAGRSDTSRDSPSSRPAQEVGDSEEDEDEDEDDEEEHPDDGKGDANEEEAENHSNDQEDKDTLDAVVENTEVGPSGPATPVDDKVCDIVSKLFSGNDFGDACGTKYDKYGREKFPNWKCIPSGDKTAPSSDSNQGSICVPPRRRRLYVGGLTKWASGNTVVSGQAQTPQGDTTSPSDNKLRDAFIQSAAIETFFLWHKYKMDKEIEKKQQQKNGLVANTSNVGKEHQEKLEQSGIIPEDFKRQMFYTLGDYRDILFGKDISGDKNMDTIEEKINGILPKNGTPSPAKKNTPTEWWSQNGEHIWNAMICALTYDTNTASGDKPTQNEKVKEALWDEQNNKPKNDYQYSSVTIGGEGAEGQLQSTDSKDAARGEKTPLDSFIKRPPYFRYLEEWGQNFCKERKKRLKDIKYECRGDENITRYGSGYGEDCKNNLPENPSTFKDLEYPTCAKYCRFYKKWINTKKTEYEKQEKIYVQQKKDATSDNGNKYDSNCDGKLKQYASIESFLEKLVQCKKDNGEGTIKFNGGQTFQHTEDCKSCSKFRIKCDNDKCSGGNTKVKCDGKTPIDAKEIANMINSPQEVTMLVSDNGATGFKGDDLKEACEGKGIFEGIRKEQWKCDNVCGYVVCKPKEGNRETVRGEKNDDKHIITIRALVTHWVQNFLDDYKKIKHKISHCTKTDQGSTCQNKCQNKCKCVGEWIPKKREEWQQIKDRFLKQYKNDKLDEDFNLRSCLETFLVQIGAAYGEDKFKKVIKLSVFDQSCGCSAIASSQKKNGEYKDAIECMLKKLEEKANKCKEDHSSGEQTEKECQESPSVEDEDDTLHEETEVKAPEICKDVIKAPTEPEEKGACDPAPTTPKETSPATDSGKETNTEPVTPQDQSPDTKTPKEKGPKPPKSLPQPPRQKREFTPSDWWKVMSASAFPWTVGVAFMALSYWVMKKKSKPRVDLFSVMEIPQNDYGMPTLKSKNRYVPYSSGKYRGKTYLYVEGDSGTDSGYTDHYSDITSSSESEYEELDINDIYPYQSPKYKTLIEVVLEPSKRETNSGDIPNDNTPANKPITDEEWNTLKDEFISNMLQSTQNTEPNILHDNMHYNTHPNTLYFDKHEEKPFIMLIQDRNLLIREEYSYNMSTNSGGNGSYSGISPISDNPDSLSDKNGPTSGNHNLYSGTDLINDALSGDYDIYDEMLKRKENELFGTNHTKHTTTNRVATQICDDPITNQLNLFHKWLDRHRNMCEKWENHHERLDKLKELWDNETHSGNKHNGIQSNIPSSDIHPSDIHSGKLSDTPSDNNIHSDIPYVLNSDVSIQIHMDNPKPTNEDNVVDCNPVGNNIYVDNNPNQTFPSNPNPVENNTYVNAPTNVQIEMDVNNHKVVKEKYPISDMLDI</sequence>
<evidence type="ECO:0000259" key="7">
    <source>
        <dbReference type="Pfam" id="PF22672"/>
    </source>
</evidence>
<feature type="compositionally biased region" description="Basic and acidic residues" evidence="1">
    <location>
        <begin position="1621"/>
        <end position="1635"/>
    </location>
</feature>
<feature type="domain" description="Duffy-binding-like" evidence="2">
    <location>
        <begin position="661"/>
        <end position="823"/>
    </location>
</feature>
<feature type="compositionally biased region" description="Polar residues" evidence="1">
    <location>
        <begin position="1697"/>
        <end position="1706"/>
    </location>
</feature>
<feature type="compositionally biased region" description="Basic and acidic residues" evidence="1">
    <location>
        <begin position="819"/>
        <end position="837"/>
    </location>
</feature>
<dbReference type="SUPFAM" id="SSF140924">
    <property type="entry name" value="Duffy binding domain-like"/>
    <property type="match status" value="4"/>
</dbReference>
<dbReference type="InterPro" id="IPR041480">
    <property type="entry name" value="CIDR1_gamma"/>
</dbReference>
<dbReference type="Proteomes" id="UP000754359">
    <property type="component" value="Unassembled WGS sequence"/>
</dbReference>
<feature type="compositionally biased region" description="Basic and acidic residues" evidence="1">
    <location>
        <begin position="1192"/>
        <end position="1203"/>
    </location>
</feature>
<feature type="domain" description="Duffy-antigen binding" evidence="3">
    <location>
        <begin position="965"/>
        <end position="1152"/>
    </location>
</feature>
<dbReference type="Gene3D" id="1.20.58.1930">
    <property type="match status" value="1"/>
</dbReference>
<dbReference type="Pfam" id="PF03011">
    <property type="entry name" value="PFEMP"/>
    <property type="match status" value="2"/>
</dbReference>
<evidence type="ECO:0000259" key="3">
    <source>
        <dbReference type="Pfam" id="PF05424"/>
    </source>
</evidence>
<feature type="domain" description="Plasmodium falciparum erythrocyte membrane protein 1 acidic terminal segment" evidence="4">
    <location>
        <begin position="1747"/>
        <end position="2209"/>
    </location>
</feature>
<proteinExistence type="predicted"/>
<feature type="region of interest" description="Disordered" evidence="1">
    <location>
        <begin position="1160"/>
        <end position="1204"/>
    </location>
</feature>
<dbReference type="Pfam" id="PF15447">
    <property type="entry name" value="NTS"/>
    <property type="match status" value="1"/>
</dbReference>
<feature type="domain" description="Duffy-binding-like" evidence="7">
    <location>
        <begin position="1219"/>
        <end position="1360"/>
    </location>
</feature>
<feature type="domain" description="Duffy-antigen binding" evidence="3">
    <location>
        <begin position="120"/>
        <end position="328"/>
    </location>
</feature>
<feature type="domain" description="Cysteine-rich interdomain region 1 gamma" evidence="6">
    <location>
        <begin position="1405"/>
        <end position="1456"/>
    </location>
</feature>
<dbReference type="InterPro" id="IPR008602">
    <property type="entry name" value="Duffy-antigen-binding"/>
</dbReference>
<feature type="compositionally biased region" description="Basic and acidic residues" evidence="1">
    <location>
        <begin position="1648"/>
        <end position="1674"/>
    </location>
</feature>
<dbReference type="Pfam" id="PF18562">
    <property type="entry name" value="CIDR1_gamma"/>
    <property type="match status" value="1"/>
</dbReference>
<dbReference type="InterPro" id="IPR029210">
    <property type="entry name" value="PfEMP1_NTS"/>
</dbReference>
<dbReference type="InterPro" id="IPR042202">
    <property type="entry name" value="Duffy-ag-bd_sf"/>
</dbReference>
<dbReference type="InterPro" id="IPR054595">
    <property type="entry name" value="DBL_C"/>
</dbReference>
<feature type="domain" description="Duffy-binding-like" evidence="2">
    <location>
        <begin position="1479"/>
        <end position="1626"/>
    </location>
</feature>
<protein>
    <submittedName>
        <fullName evidence="9">Erythrocyte membrane protein 1</fullName>
    </submittedName>
</protein>
<dbReference type="SMR" id="A0A2I0BZJ7"/>
<gene>
    <name evidence="9" type="ORF">CK202_1372</name>
    <name evidence="8" type="ORF">CYL21_1634</name>
</gene>
<dbReference type="FunFam" id="1.20.1310.20:FF:000027">
    <property type="entry name" value="Erythrocyte membrane protein 1, PfEMP1"/>
    <property type="match status" value="1"/>
</dbReference>
<dbReference type="EMBL" id="QFXU01000010">
    <property type="protein sequence ID" value="KAF4330005.1"/>
    <property type="molecule type" value="Genomic_DNA"/>
</dbReference>
<dbReference type="GO" id="GO:0046789">
    <property type="term" value="F:host cell surface receptor binding"/>
    <property type="evidence" value="ECO:0007669"/>
    <property type="project" value="InterPro"/>
</dbReference>
<dbReference type="Pfam" id="PF22672">
    <property type="entry name" value="DBL_C"/>
    <property type="match status" value="2"/>
</dbReference>
<feature type="domain" description="Duffy-binding-like" evidence="7">
    <location>
        <begin position="332"/>
        <end position="487"/>
    </location>
</feature>
<dbReference type="FunFam" id="1.20.58.830:FF:000003">
    <property type="entry name" value="Erythrocyte membrane protein 1, PfEMP1"/>
    <property type="match status" value="1"/>
</dbReference>
<dbReference type="Proteomes" id="UP000232684">
    <property type="component" value="Unassembled WGS sequence"/>
</dbReference>
<dbReference type="Gene3D" id="1.20.1310.20">
    <property type="entry name" value="Duffy-antigen binding domain"/>
    <property type="match status" value="2"/>
</dbReference>
<evidence type="ECO:0000256" key="1">
    <source>
        <dbReference type="SAM" id="MobiDB-lite"/>
    </source>
</evidence>
<dbReference type="FunFam" id="1.20.58.830:FF:000002">
    <property type="entry name" value="Erythrocyte membrane protein 1, PfEMP1"/>
    <property type="match status" value="1"/>
</dbReference>
<dbReference type="FunFam" id="1.10.1900.40:FF:000001">
    <property type="entry name" value="Erythrocyte membrane protein 1"/>
    <property type="match status" value="1"/>
</dbReference>
<dbReference type="EMBL" id="NYMT01000003">
    <property type="protein sequence ID" value="PKC48722.1"/>
    <property type="molecule type" value="Genomic_DNA"/>
</dbReference>
<dbReference type="InterPro" id="IPR044932">
    <property type="entry name" value="PfEMP1_ATS_sf"/>
</dbReference>
<dbReference type="Gene3D" id="1.20.58.830">
    <property type="match status" value="3"/>
</dbReference>
<reference evidence="9 10" key="1">
    <citation type="submission" date="2017-11" db="EMBL/GenBank/DDBJ databases">
        <title>Plasmodium falciparum NF54 genome assembly.</title>
        <authorList>
            <person name="Bryant J.M."/>
            <person name="Baumgarten S."/>
            <person name="Scheidig-Benatar C."/>
            <person name="Scherf A."/>
        </authorList>
    </citation>
    <scope>NUCLEOTIDE SEQUENCE [LARGE SCALE GENOMIC DNA]</scope>
    <source>
        <strain evidence="9">NF54</strain>
    </source>
</reference>
<evidence type="ECO:0000259" key="6">
    <source>
        <dbReference type="Pfam" id="PF18562"/>
    </source>
</evidence>
<organism evidence="9 10">
    <name type="scientific">Plasmodium falciparum (isolate NF54)</name>
    <dbReference type="NCBI Taxonomy" id="5843"/>
    <lineage>
        <taxon>Eukaryota</taxon>
        <taxon>Sar</taxon>
        <taxon>Alveolata</taxon>
        <taxon>Apicomplexa</taxon>
        <taxon>Aconoidasida</taxon>
        <taxon>Haemosporida</taxon>
        <taxon>Plasmodiidae</taxon>
        <taxon>Plasmodium</taxon>
        <taxon>Plasmodium (Laverania)</taxon>
    </lineage>
</organism>
<dbReference type="FunFam" id="1.20.58.830:FF:000004">
    <property type="entry name" value="Erythrocyte membrane protein 1, PfEMP1"/>
    <property type="match status" value="1"/>
</dbReference>
<name>A0A2I0BZJ7_PLAFO</name>
<evidence type="ECO:0000313" key="9">
    <source>
        <dbReference type="EMBL" id="PKC48722.1"/>
    </source>
</evidence>